<name>A0A4P2QCS1_SORCE</name>
<dbReference type="PANTHER" id="PTHR23308">
    <property type="entry name" value="NUCLEAR INHIBITOR OF PROTEIN PHOSPHATASE-1"/>
    <property type="match status" value="1"/>
</dbReference>
<feature type="compositionally biased region" description="Low complexity" evidence="1">
    <location>
        <begin position="299"/>
        <end position="317"/>
    </location>
</feature>
<keyword evidence="2" id="KW-0812">Transmembrane</keyword>
<dbReference type="InterPro" id="IPR050923">
    <property type="entry name" value="Cell_Proc_Reg/RNA_Proc"/>
</dbReference>
<keyword evidence="2" id="KW-1133">Transmembrane helix</keyword>
<feature type="domain" description="FHA" evidence="3">
    <location>
        <begin position="187"/>
        <end position="236"/>
    </location>
</feature>
<feature type="domain" description="FHA" evidence="3">
    <location>
        <begin position="56"/>
        <end position="105"/>
    </location>
</feature>
<dbReference type="SUPFAM" id="SSF49879">
    <property type="entry name" value="SMAD/FHA domain"/>
    <property type="match status" value="2"/>
</dbReference>
<dbReference type="EMBL" id="CP012670">
    <property type="protein sequence ID" value="AUX27557.1"/>
    <property type="molecule type" value="Genomic_DNA"/>
</dbReference>
<reference evidence="4 5" key="1">
    <citation type="submission" date="2015-09" db="EMBL/GenBank/DDBJ databases">
        <title>Sorangium comparison.</title>
        <authorList>
            <person name="Zaburannyi N."/>
            <person name="Bunk B."/>
            <person name="Overmann J."/>
            <person name="Mueller R."/>
        </authorList>
    </citation>
    <scope>NUCLEOTIDE SEQUENCE [LARGE SCALE GENOMIC DNA]</scope>
    <source>
        <strain evidence="4 5">So ceGT47</strain>
    </source>
</reference>
<evidence type="ECO:0000313" key="4">
    <source>
        <dbReference type="EMBL" id="AUX27557.1"/>
    </source>
</evidence>
<evidence type="ECO:0000313" key="5">
    <source>
        <dbReference type="Proteomes" id="UP000295781"/>
    </source>
</evidence>
<evidence type="ECO:0000256" key="1">
    <source>
        <dbReference type="SAM" id="MobiDB-lite"/>
    </source>
</evidence>
<feature type="compositionally biased region" description="Pro residues" evidence="1">
    <location>
        <begin position="288"/>
        <end position="298"/>
    </location>
</feature>
<feature type="region of interest" description="Disordered" evidence="1">
    <location>
        <begin position="271"/>
        <end position="317"/>
    </location>
</feature>
<dbReference type="InterPro" id="IPR008984">
    <property type="entry name" value="SMAD_FHA_dom_sf"/>
</dbReference>
<evidence type="ECO:0000259" key="3">
    <source>
        <dbReference type="PROSITE" id="PS50006"/>
    </source>
</evidence>
<dbReference type="RefSeq" id="WP_129355905.1">
    <property type="nucleotide sequence ID" value="NZ_CP012670.1"/>
</dbReference>
<protein>
    <submittedName>
        <fullName evidence="4">Phosphopeptide-binding protein</fullName>
    </submittedName>
</protein>
<dbReference type="PROSITE" id="PS50006">
    <property type="entry name" value="FHA_DOMAIN"/>
    <property type="match status" value="2"/>
</dbReference>
<dbReference type="Pfam" id="PF16697">
    <property type="entry name" value="Yop-YscD_cpl"/>
    <property type="match status" value="1"/>
</dbReference>
<dbReference type="OrthoDB" id="5507243at2"/>
<keyword evidence="2" id="KW-0472">Membrane</keyword>
<feature type="compositionally biased region" description="Basic and acidic residues" evidence="1">
    <location>
        <begin position="271"/>
        <end position="281"/>
    </location>
</feature>
<feature type="transmembrane region" description="Helical" evidence="2">
    <location>
        <begin position="329"/>
        <end position="350"/>
    </location>
</feature>
<dbReference type="InterPro" id="IPR032030">
    <property type="entry name" value="YscD_cytoplasmic_dom"/>
</dbReference>
<gene>
    <name evidence="4" type="ORF">SOCEGT47_081510</name>
</gene>
<proteinExistence type="predicted"/>
<dbReference type="SMART" id="SM00240">
    <property type="entry name" value="FHA"/>
    <property type="match status" value="2"/>
</dbReference>
<dbReference type="InterPro" id="IPR000253">
    <property type="entry name" value="FHA_dom"/>
</dbReference>
<feature type="region of interest" description="Disordered" evidence="1">
    <location>
        <begin position="14"/>
        <end position="38"/>
    </location>
</feature>
<dbReference type="CDD" id="cd00060">
    <property type="entry name" value="FHA"/>
    <property type="match status" value="2"/>
</dbReference>
<evidence type="ECO:0000256" key="2">
    <source>
        <dbReference type="SAM" id="Phobius"/>
    </source>
</evidence>
<dbReference type="AlphaFoldDB" id="A0A4P2QCS1"/>
<organism evidence="4 5">
    <name type="scientific">Sorangium cellulosum</name>
    <name type="common">Polyangium cellulosum</name>
    <dbReference type="NCBI Taxonomy" id="56"/>
    <lineage>
        <taxon>Bacteria</taxon>
        <taxon>Pseudomonadati</taxon>
        <taxon>Myxococcota</taxon>
        <taxon>Polyangia</taxon>
        <taxon>Polyangiales</taxon>
        <taxon>Polyangiaceae</taxon>
        <taxon>Sorangium</taxon>
    </lineage>
</organism>
<dbReference type="Gene3D" id="2.60.200.20">
    <property type="match status" value="2"/>
</dbReference>
<accession>A0A4P2QCS1</accession>
<dbReference type="Pfam" id="PF00498">
    <property type="entry name" value="FHA"/>
    <property type="match status" value="1"/>
</dbReference>
<dbReference type="Proteomes" id="UP000295781">
    <property type="component" value="Chromosome"/>
</dbReference>
<sequence>MALTIVVLAGSGGGPGSGAGGGPAGGSGGGPGSGAGGGLGGRAGGELALTLDAPRIIIGRADGCEVRLPDPSVSPRHASIRQRGATYLLLDEGSDNGTFLGKTRIAPRTAMPLRTGDRIRVGRVWLALRIEPAIATAAPAAAAKELALELVSRGLAAQGEDPTPRVVVIEGPDQGRVLRLEEAARPYVIGRAKDTDLPLDDPDVSRRHIAITRRADQFSVQDLGSRAGASLDGGPVPQFDTIWRPGQVLSLCRDRLVFEHPAAEALAEIERSPCEPLRPDEVVDAPAPDEPPATPTPSPAAASAPSSLARPPASAPRVAPGGGWGIAEALIALLALGVLALSIAGLVWLLGRG</sequence>